<name>A0A0A8ZN41_ARUDO</name>
<reference evidence="2" key="2">
    <citation type="journal article" date="2015" name="Data Brief">
        <title>Shoot transcriptome of the giant reed, Arundo donax.</title>
        <authorList>
            <person name="Barrero R.A."/>
            <person name="Guerrero F.D."/>
            <person name="Moolhuijzen P."/>
            <person name="Goolsby J.A."/>
            <person name="Tidwell J."/>
            <person name="Bellgard S.E."/>
            <person name="Bellgard M.I."/>
        </authorList>
    </citation>
    <scope>NUCLEOTIDE SEQUENCE</scope>
    <source>
        <tissue evidence="2">Shoot tissue taken approximately 20 cm above the soil surface</tissue>
    </source>
</reference>
<proteinExistence type="predicted"/>
<feature type="compositionally biased region" description="Polar residues" evidence="1">
    <location>
        <begin position="24"/>
        <end position="34"/>
    </location>
</feature>
<organism evidence="2">
    <name type="scientific">Arundo donax</name>
    <name type="common">Giant reed</name>
    <name type="synonym">Donax arundinaceus</name>
    <dbReference type="NCBI Taxonomy" id="35708"/>
    <lineage>
        <taxon>Eukaryota</taxon>
        <taxon>Viridiplantae</taxon>
        <taxon>Streptophyta</taxon>
        <taxon>Embryophyta</taxon>
        <taxon>Tracheophyta</taxon>
        <taxon>Spermatophyta</taxon>
        <taxon>Magnoliopsida</taxon>
        <taxon>Liliopsida</taxon>
        <taxon>Poales</taxon>
        <taxon>Poaceae</taxon>
        <taxon>PACMAD clade</taxon>
        <taxon>Arundinoideae</taxon>
        <taxon>Arundineae</taxon>
        <taxon>Arundo</taxon>
    </lineage>
</organism>
<feature type="region of interest" description="Disordered" evidence="1">
    <location>
        <begin position="21"/>
        <end position="42"/>
    </location>
</feature>
<evidence type="ECO:0000256" key="1">
    <source>
        <dbReference type="SAM" id="MobiDB-lite"/>
    </source>
</evidence>
<accession>A0A0A8ZN41</accession>
<sequence length="42" mass="4708">MAVTAYQVLKNTSTMLPFKKENPCQFTSTNTSKSPNRKGVRC</sequence>
<dbReference type="AlphaFoldDB" id="A0A0A8ZN41"/>
<evidence type="ECO:0000313" key="2">
    <source>
        <dbReference type="EMBL" id="JAD40221.1"/>
    </source>
</evidence>
<reference evidence="2" key="1">
    <citation type="submission" date="2014-09" db="EMBL/GenBank/DDBJ databases">
        <authorList>
            <person name="Magalhaes I.L.F."/>
            <person name="Oliveira U."/>
            <person name="Santos F.R."/>
            <person name="Vidigal T.H.D.A."/>
            <person name="Brescovit A.D."/>
            <person name="Santos A.J."/>
        </authorList>
    </citation>
    <scope>NUCLEOTIDE SEQUENCE</scope>
    <source>
        <tissue evidence="2">Shoot tissue taken approximately 20 cm above the soil surface</tissue>
    </source>
</reference>
<dbReference type="EMBL" id="GBRH01257674">
    <property type="protein sequence ID" value="JAD40221.1"/>
    <property type="molecule type" value="Transcribed_RNA"/>
</dbReference>
<protein>
    <submittedName>
        <fullName evidence="2">Uncharacterized protein</fullName>
    </submittedName>
</protein>